<keyword evidence="6" id="KW-0256">Endoplasmic reticulum</keyword>
<keyword evidence="4 12" id="KW-0812">Transmembrane</keyword>
<evidence type="ECO:0000256" key="2">
    <source>
        <dbReference type="ARBA" id="ARBA00022448"/>
    </source>
</evidence>
<evidence type="ECO:0000256" key="11">
    <source>
        <dbReference type="SAM" id="MobiDB-lite"/>
    </source>
</evidence>
<keyword evidence="9" id="KW-0406">Ion transport</keyword>
<dbReference type="Pfam" id="PF06682">
    <property type="entry name" value="SARAF"/>
    <property type="match status" value="1"/>
</dbReference>
<evidence type="ECO:0000256" key="12">
    <source>
        <dbReference type="SAM" id="Phobius"/>
    </source>
</evidence>
<evidence type="ECO:0000313" key="13">
    <source>
        <dbReference type="EMBL" id="AYV84656.1"/>
    </source>
</evidence>
<evidence type="ECO:0000256" key="3">
    <source>
        <dbReference type="ARBA" id="ARBA00022568"/>
    </source>
</evidence>
<comment type="subcellular location">
    <subcellularLocation>
        <location evidence="1">Endoplasmic reticulum membrane</location>
        <topology evidence="1">Single-pass type I membrane protein</topology>
    </subcellularLocation>
</comment>
<evidence type="ECO:0000256" key="9">
    <source>
        <dbReference type="ARBA" id="ARBA00023065"/>
    </source>
</evidence>
<keyword evidence="10 12" id="KW-0472">Membrane</keyword>
<protein>
    <submittedName>
        <fullName evidence="13">Store-operated calcium entry-associated regulatory factor</fullName>
    </submittedName>
</protein>
<evidence type="ECO:0000256" key="10">
    <source>
        <dbReference type="ARBA" id="ARBA00023136"/>
    </source>
</evidence>
<dbReference type="PANTHER" id="PTHR15929:SF0">
    <property type="entry name" value="STORE-OPERATED CALCIUM ENTRY-ASSOCIATED REGULATORY FACTOR"/>
    <property type="match status" value="1"/>
</dbReference>
<evidence type="ECO:0000256" key="7">
    <source>
        <dbReference type="ARBA" id="ARBA00022837"/>
    </source>
</evidence>
<dbReference type="EMBL" id="MK072414">
    <property type="protein sequence ID" value="AYV84656.1"/>
    <property type="molecule type" value="Genomic_DNA"/>
</dbReference>
<reference evidence="13" key="1">
    <citation type="submission" date="2018-10" db="EMBL/GenBank/DDBJ databases">
        <title>Hidden diversity of soil giant viruses.</title>
        <authorList>
            <person name="Schulz F."/>
            <person name="Alteio L."/>
            <person name="Goudeau D."/>
            <person name="Ryan E.M."/>
            <person name="Malmstrom R.R."/>
            <person name="Blanchard J."/>
            <person name="Woyke T."/>
        </authorList>
    </citation>
    <scope>NUCLEOTIDE SEQUENCE</scope>
    <source>
        <strain evidence="13">HYV1</strain>
    </source>
</reference>
<keyword evidence="5" id="KW-0732">Signal</keyword>
<keyword evidence="3" id="KW-0109">Calcium transport</keyword>
<name>A0A3G5ABS2_9VIRU</name>
<evidence type="ECO:0000256" key="8">
    <source>
        <dbReference type="ARBA" id="ARBA00022989"/>
    </source>
</evidence>
<evidence type="ECO:0000256" key="1">
    <source>
        <dbReference type="ARBA" id="ARBA00004115"/>
    </source>
</evidence>
<evidence type="ECO:0000256" key="5">
    <source>
        <dbReference type="ARBA" id="ARBA00022729"/>
    </source>
</evidence>
<gene>
    <name evidence="13" type="ORF">Hyperionvirus32_24</name>
</gene>
<feature type="transmembrane region" description="Helical" evidence="12">
    <location>
        <begin position="144"/>
        <end position="168"/>
    </location>
</feature>
<evidence type="ECO:0000256" key="6">
    <source>
        <dbReference type="ARBA" id="ARBA00022824"/>
    </source>
</evidence>
<dbReference type="GO" id="GO:0006816">
    <property type="term" value="P:calcium ion transport"/>
    <property type="evidence" value="ECO:0007669"/>
    <property type="project" value="UniProtKB-KW"/>
</dbReference>
<keyword evidence="2" id="KW-0813">Transport</keyword>
<feature type="region of interest" description="Disordered" evidence="11">
    <location>
        <begin position="175"/>
        <end position="194"/>
    </location>
</feature>
<evidence type="ECO:0000256" key="4">
    <source>
        <dbReference type="ARBA" id="ARBA00022692"/>
    </source>
</evidence>
<keyword evidence="7" id="KW-0106">Calcium</keyword>
<dbReference type="InterPro" id="IPR009567">
    <property type="entry name" value="SARAF"/>
</dbReference>
<proteinExistence type="predicted"/>
<dbReference type="PANTHER" id="PTHR15929">
    <property type="entry name" value="STORE-OPERATED CALCIUM ENTRY-ASSOCIATED REGULATORY FACTOR"/>
    <property type="match status" value="1"/>
</dbReference>
<feature type="region of interest" description="Disordered" evidence="11">
    <location>
        <begin position="236"/>
        <end position="274"/>
    </location>
</feature>
<keyword evidence="8 12" id="KW-1133">Transmembrane helix</keyword>
<accession>A0A3G5ABS2</accession>
<organism evidence="13">
    <name type="scientific">Hyperionvirus sp</name>
    <dbReference type="NCBI Taxonomy" id="2487770"/>
    <lineage>
        <taxon>Viruses</taxon>
        <taxon>Varidnaviria</taxon>
        <taxon>Bamfordvirae</taxon>
        <taxon>Nucleocytoviricota</taxon>
        <taxon>Megaviricetes</taxon>
        <taxon>Imitervirales</taxon>
        <taxon>Mimiviridae</taxon>
        <taxon>Klosneuvirinae</taxon>
    </lineage>
</organism>
<dbReference type="GO" id="GO:2001256">
    <property type="term" value="P:regulation of store-operated calcium entry"/>
    <property type="evidence" value="ECO:0007669"/>
    <property type="project" value="InterPro"/>
</dbReference>
<feature type="compositionally biased region" description="Low complexity" evidence="11">
    <location>
        <begin position="182"/>
        <end position="194"/>
    </location>
</feature>
<sequence>MKGVYIFMILTGIALVAGLGDPGKVKLSDIKTLSFSSHSNTTSRGDRPNARQMQCSGEFCHYAPSTMKCTNEGSDGVDPVWHCVSGSKIPDMYRLADIHIDCEDYDIGNPTYVTRGSCAVKFRIELNPAYPTPVKAAATNENSAIYIMVIFGIAIILISFTILIYAGCSSGQNDTTRIPLRETSPPTYSSTESTYSSAVPTYTSAVPRYSSAVPVVVPVLVDTGYYAPPVTSVIVSESSHHHHHHSDHGYGSGHHHHHHDSSNNSGYADTHHHH</sequence>